<evidence type="ECO:0000256" key="1">
    <source>
        <dbReference type="ARBA" id="ARBA00008821"/>
    </source>
</evidence>
<gene>
    <name evidence="3" type="ORF">B296_00017401</name>
</gene>
<keyword evidence="2" id="KW-1133">Transmembrane helix</keyword>
<dbReference type="PANTHER" id="PTHR11119">
    <property type="entry name" value="XANTHINE-URACIL / VITAMIN C PERMEASE FAMILY MEMBER"/>
    <property type="match status" value="1"/>
</dbReference>
<dbReference type="Proteomes" id="UP000287651">
    <property type="component" value="Unassembled WGS sequence"/>
</dbReference>
<keyword evidence="2" id="KW-0472">Membrane</keyword>
<evidence type="ECO:0000313" key="3">
    <source>
        <dbReference type="EMBL" id="RRT64893.1"/>
    </source>
</evidence>
<reference evidence="3 4" key="1">
    <citation type="journal article" date="2014" name="Agronomy (Basel)">
        <title>A Draft Genome Sequence for Ensete ventricosum, the Drought-Tolerant Tree Against Hunger.</title>
        <authorList>
            <person name="Harrison J."/>
            <person name="Moore K.A."/>
            <person name="Paszkiewicz K."/>
            <person name="Jones T."/>
            <person name="Grant M."/>
            <person name="Ambacheew D."/>
            <person name="Muzemil S."/>
            <person name="Studholme D.J."/>
        </authorList>
    </citation>
    <scope>NUCLEOTIDE SEQUENCE [LARGE SCALE GENOMIC DNA]</scope>
</reference>
<feature type="transmembrane region" description="Helical" evidence="2">
    <location>
        <begin position="135"/>
        <end position="153"/>
    </location>
</feature>
<name>A0A426ZLL4_ENSVE</name>
<organism evidence="3 4">
    <name type="scientific">Ensete ventricosum</name>
    <name type="common">Abyssinian banana</name>
    <name type="synonym">Musa ensete</name>
    <dbReference type="NCBI Taxonomy" id="4639"/>
    <lineage>
        <taxon>Eukaryota</taxon>
        <taxon>Viridiplantae</taxon>
        <taxon>Streptophyta</taxon>
        <taxon>Embryophyta</taxon>
        <taxon>Tracheophyta</taxon>
        <taxon>Spermatophyta</taxon>
        <taxon>Magnoliopsida</taxon>
        <taxon>Liliopsida</taxon>
        <taxon>Zingiberales</taxon>
        <taxon>Musaceae</taxon>
        <taxon>Ensete</taxon>
    </lineage>
</organism>
<comment type="caution">
    <text evidence="3">The sequence shown here is derived from an EMBL/GenBank/DDBJ whole genome shotgun (WGS) entry which is preliminary data.</text>
</comment>
<dbReference type="EMBL" id="AMZH03006014">
    <property type="protein sequence ID" value="RRT64893.1"/>
    <property type="molecule type" value="Genomic_DNA"/>
</dbReference>
<protein>
    <submittedName>
        <fullName evidence="3">Uncharacterized protein</fullName>
    </submittedName>
</protein>
<comment type="similarity">
    <text evidence="1">Belongs to the nucleobase:cation symporter-2 (NCS2) (TC 2.A.40) family.</text>
</comment>
<feature type="transmembrane region" description="Helical" evidence="2">
    <location>
        <begin position="61"/>
        <end position="82"/>
    </location>
</feature>
<keyword evidence="2" id="KW-0812">Transmembrane</keyword>
<sequence>PIKVRAFFAFQPFFPRLGVVLVILGDGGSQAGGDHHASAHGSAPGVRVLHRLQSFLGYARLLIPLLLLFCSPVVLVWAFVTAHSIAGEAIALGFQHYVLALGTAVMIPTFLVPLMGGSDVRLAYFPLLQDDKVRVVQTLLFVTGINTLIQTLFGTRLPTVIGGSYAFVVPIISIIHDSSLTQITDDHQVSQQVILTFHSIYIPSLLILHVDNLDQCFVCMCAEVPPNHESYTRSFNCLFLHSDYSGLQPVVGYLFQVQLLLYDH</sequence>
<feature type="non-terminal residue" evidence="3">
    <location>
        <position position="1"/>
    </location>
</feature>
<feature type="transmembrane region" description="Helical" evidence="2">
    <location>
        <begin position="94"/>
        <end position="114"/>
    </location>
</feature>
<proteinExistence type="inferred from homology"/>
<evidence type="ECO:0000256" key="2">
    <source>
        <dbReference type="SAM" id="Phobius"/>
    </source>
</evidence>
<dbReference type="AlphaFoldDB" id="A0A426ZLL4"/>
<accession>A0A426ZLL4</accession>
<evidence type="ECO:0000313" key="4">
    <source>
        <dbReference type="Proteomes" id="UP000287651"/>
    </source>
</evidence>
<feature type="transmembrane region" description="Helical" evidence="2">
    <location>
        <begin position="159"/>
        <end position="175"/>
    </location>
</feature>